<keyword evidence="3" id="KW-0963">Cytoplasm</keyword>
<evidence type="ECO:0000256" key="7">
    <source>
        <dbReference type="ARBA" id="ARBA00023123"/>
    </source>
</evidence>
<dbReference type="InterPro" id="IPR011993">
    <property type="entry name" value="PH-like_dom_sf"/>
</dbReference>
<evidence type="ECO:0000256" key="6">
    <source>
        <dbReference type="ARBA" id="ARBA00022840"/>
    </source>
</evidence>
<dbReference type="CDD" id="cd14473">
    <property type="entry name" value="FERM_B-lobe"/>
    <property type="match status" value="1"/>
</dbReference>
<dbReference type="InterPro" id="IPR057130">
    <property type="entry name" value="Myosin_VII_N"/>
</dbReference>
<dbReference type="PROSITE" id="PS51456">
    <property type="entry name" value="MYOSIN_MOTOR"/>
    <property type="match status" value="1"/>
</dbReference>
<dbReference type="GO" id="GO:0005524">
    <property type="term" value="F:ATP binding"/>
    <property type="evidence" value="ECO:0007669"/>
    <property type="project" value="UniProtKB-UniRule"/>
</dbReference>
<dbReference type="Pfam" id="PF02174">
    <property type="entry name" value="IRS"/>
    <property type="match status" value="1"/>
</dbReference>
<dbReference type="GO" id="GO:0005737">
    <property type="term" value="C:cytoplasm"/>
    <property type="evidence" value="ECO:0007669"/>
    <property type="project" value="UniProtKB-SubCell"/>
</dbReference>
<keyword evidence="8 10" id="KW-0505">Motor protein</keyword>
<keyword evidence="7 10" id="KW-0518">Myosin</keyword>
<keyword evidence="15" id="KW-1185">Reference proteome</keyword>
<sequence>MEGTLQIEKGDFLWLDNKNYGSVDVAIGARVLSVFCDNRTTSEEKRILLMDDEGKKVDVNIADLIRTFNARPMHRKSIQIVENVLQLDETHEASLMRNLYLRHSEGIYYTFIGPQILLALRPNGRKMAKTFVHYNALYSNHPSLHLNFFNELPPHIFSFGADLLQKMGTNNCFEDHQMPSRNCCVVFNGECGSGKSTNFRHLLNFVGENAASSIMKEQIKAAILLMDAFGNAKTASNLNGTRIVNWWQLHFSSQNGKAKLNSINIEQNFMEKGRILEAPIWAENQRNFHIFYSLIAGLNQKQKLEFGVTDQPRNFHFLDKNKNSNASALIDLREICDALRTILFKETEIDAILRILSALLHFGNLRFETICTENGEERIEIIDRKNIGRITKTLKALDARDCIVGECYAKLVAQIVTKANETIGAGRRKDLKPVTGSICLVDFPGIETNFDVPNNFEQLCINYSAECLQQFFVRRIFKIEQNEYEAQCLPGWSFGCVEFSDNWPILDILAVNSLSIMGQIDDASGTLNFSDDQLLEQLHNTQQTNGQQQQKQKQCFYVSPKSQLCAQFVVNHYTGQVTYEAKGMLATNRSHFPHQLRRMLIGSKLPFLQLLFELPTQNGDSERNIENDAHLKHKTLANCCRRKMDALVGRLGRSAAADAYFVRCIRPNESPAEENHFDRSVVLRQIRQMDLLAVVEQCRAGFTASFEYSHFVSRYGILVPILPPVTLQKGHCVQETHAICQRIFEANGKSVAPPVAFGKTKIFLKSEAHFLMEHLRKERLRHCAVLAQKILRGWAKLRQFARLRWAAVVFQKNWRTFTQQKNYQKRTMEERQNAMILRFEKGKKLADEPPALFLHSAELDAGKECVKNLSGGIYVQFVGQEETLTHGKRWDGAAEVANFGWRKFVLAYFRNNLELHQQNCRHPIGRPLLAQNCELDQICAVSIWGRVQQLMGNAFEGEKKIGLKNKGRRPIMLRLSEMFVKNWTNSALEKLRRAITHNPCSIEKDENSSPNSQENILISCSGESALDKIQVIVGIGILRAKLRDEIFCQICSQIEHNSSERSKARGWALLALCSASFSPSSQLFPYFLNFVHHFATKQQIFCRIERSLMRIRRFGVRKEPPVEVELFCSIFDDAQMFVPIHLTDGRLISLPIVHAFGFGLFLSVGRRFIRSLGVGSECVIDAIASLETKSEKNWRIFFRKELFRAHQSESDDPLAIELAFRQILGGIHSREYQYEKEDDLVTLAAQQHFIDINGQDEFDAKLMEEKLDEVLPIGTLNGEEENEDERDEEMVEIERQRWVQLIMHTFRRKIGAKDGIVPTVDSVKCQVIEFARAHWPAIFSRFFHLTKFSGPPLPSNQISLAVNSNGLALFDPTRQNKMAEFTFAQISAVTHSNSKSAAGAQSVSLQLLNGDRFIFQSPRSAELALLINQMLQHLCQKSLYAIALQNSCPENAFEYSKGDLFILNVPFGEQNNNDQITVENAHSGMHGAVALSAVHILTISEMPTTEELRTFLSRKRPENEEMFLSAEPTSNGIVPFQSAMTALYDQHSSAAFWAFQFDFGQMIRHPAHNLEKFAANNFRRAEAINGYAGRSEDSSIYSFSSSSVDDHFDLWRHSKKPLKAPLLRRLNGVGRDEIVQQSICSFSHILMYMCDQPMIQQHFQNCHSQLFLLTDAIFEAPLKHEILRDEIYCQLMKQLTLNPNPMSEERGWELMWLCLGLFAPSSGLLPDLALFLRSRPFPPLAVDCAERLEKIIKNSPPFSFRQFPPHQVEVEAIQKRQTQIFHKIHLPNGSHVNVEVESWSVAKELSENIAQTIGLRSATGLFLFVKIGEKVVCIPPDDHFFDFIHKLQRWARKSWAKQNGGAAEQAVQFAYKVHFMRKVWLDVVPGQDMRQDLLFHYYQAKANCNWPNNSAKQYSQELPKYLRGYHNIGKREAAQIGALILRAQTKDGKEPPLAHIQHILQQLIPRDFLKMQNSAEWKRLICAEFGANLQMPKCSDDAKMAFLRRLSSEPTFGSAFFEAFIHFFPKIIFNFLVKQSADSKMGSKLLVAINRDGISLYGSESKQHICTYGFEQICQWQPANTYFHITMEKGNRLLFETTLGHKMDDLLTSYIQAMIARRECITTKCQNERNAKSGNVLPYVPLLAFGDDRREFA</sequence>
<protein>
    <submittedName>
        <fullName evidence="14">Uncharacterized protein</fullName>
    </submittedName>
</protein>
<dbReference type="SUPFAM" id="SSF50729">
    <property type="entry name" value="PH domain-like"/>
    <property type="match status" value="1"/>
</dbReference>
<dbReference type="Gene3D" id="1.25.40.530">
    <property type="entry name" value="MyTH4 domain"/>
    <property type="match status" value="2"/>
</dbReference>
<dbReference type="Gene3D" id="1.20.80.10">
    <property type="match status" value="2"/>
</dbReference>
<dbReference type="SMART" id="SM00295">
    <property type="entry name" value="B41"/>
    <property type="match status" value="1"/>
</dbReference>
<organism evidence="14 15">
    <name type="scientific">Heterodera trifolii</name>
    <dbReference type="NCBI Taxonomy" id="157864"/>
    <lineage>
        <taxon>Eukaryota</taxon>
        <taxon>Metazoa</taxon>
        <taxon>Ecdysozoa</taxon>
        <taxon>Nematoda</taxon>
        <taxon>Chromadorea</taxon>
        <taxon>Rhabditida</taxon>
        <taxon>Tylenchina</taxon>
        <taxon>Tylenchomorpha</taxon>
        <taxon>Tylenchoidea</taxon>
        <taxon>Heteroderidae</taxon>
        <taxon>Heteroderinae</taxon>
        <taxon>Heterodera</taxon>
    </lineage>
</organism>
<dbReference type="GO" id="GO:0016459">
    <property type="term" value="C:myosin complex"/>
    <property type="evidence" value="ECO:0007669"/>
    <property type="project" value="UniProtKB-KW"/>
</dbReference>
<dbReference type="SUPFAM" id="SSF52540">
    <property type="entry name" value="P-loop containing nucleoside triphosphate hydrolases"/>
    <property type="match status" value="1"/>
</dbReference>
<evidence type="ECO:0000256" key="3">
    <source>
        <dbReference type="ARBA" id="ARBA00022490"/>
    </source>
</evidence>
<evidence type="ECO:0000256" key="4">
    <source>
        <dbReference type="ARBA" id="ARBA00022737"/>
    </source>
</evidence>
<comment type="subcellular location">
    <subcellularLocation>
        <location evidence="1">Cytoplasm</location>
    </subcellularLocation>
</comment>
<dbReference type="Pfam" id="PF00784">
    <property type="entry name" value="MyTH4"/>
    <property type="match status" value="2"/>
</dbReference>
<dbReference type="SUPFAM" id="SSF54236">
    <property type="entry name" value="Ubiquitin-like"/>
    <property type="match status" value="1"/>
</dbReference>
<dbReference type="Gene3D" id="1.20.58.530">
    <property type="match status" value="1"/>
</dbReference>
<keyword evidence="5 10" id="KW-0547">Nucleotide-binding</keyword>
<dbReference type="GO" id="GO:0003779">
    <property type="term" value="F:actin binding"/>
    <property type="evidence" value="ECO:0007669"/>
    <property type="project" value="UniProtKB-KW"/>
</dbReference>
<dbReference type="Pfam" id="PF21998">
    <property type="entry name" value="FERM_C1_MyoVII"/>
    <property type="match status" value="1"/>
</dbReference>
<feature type="binding site" evidence="10">
    <location>
        <begin position="189"/>
        <end position="196"/>
    </location>
    <ligand>
        <name>ATP</name>
        <dbReference type="ChEBI" id="CHEBI:30616"/>
    </ligand>
</feature>
<dbReference type="GO" id="GO:0003774">
    <property type="term" value="F:cytoskeletal motor activity"/>
    <property type="evidence" value="ECO:0007669"/>
    <property type="project" value="UniProtKB-UniRule"/>
</dbReference>
<keyword evidence="6 10" id="KW-0067">ATP-binding</keyword>
<dbReference type="SMART" id="SM00139">
    <property type="entry name" value="MyTH4"/>
    <property type="match status" value="2"/>
</dbReference>
<dbReference type="InterPro" id="IPR019748">
    <property type="entry name" value="FERM_central"/>
</dbReference>
<name>A0ABD2KD80_9BILA</name>
<evidence type="ECO:0000256" key="1">
    <source>
        <dbReference type="ARBA" id="ARBA00004496"/>
    </source>
</evidence>
<dbReference type="Gene3D" id="2.30.29.30">
    <property type="entry name" value="Pleckstrin-homology domain (PH domain)/Phosphotyrosine-binding domain (PTB)"/>
    <property type="match status" value="2"/>
</dbReference>
<dbReference type="Pfam" id="PF24123">
    <property type="entry name" value="Myosin_VII_N"/>
    <property type="match status" value="1"/>
</dbReference>
<dbReference type="InterPro" id="IPR029071">
    <property type="entry name" value="Ubiquitin-like_domsf"/>
</dbReference>
<dbReference type="InterPro" id="IPR027417">
    <property type="entry name" value="P-loop_NTPase"/>
</dbReference>
<dbReference type="PANTHER" id="PTHR22692:SF33">
    <property type="entry name" value="MYOSIN"/>
    <property type="match status" value="1"/>
</dbReference>
<dbReference type="PROSITE" id="PS50057">
    <property type="entry name" value="FERM_3"/>
    <property type="match status" value="1"/>
</dbReference>
<evidence type="ECO:0000313" key="14">
    <source>
        <dbReference type="EMBL" id="KAL3100658.1"/>
    </source>
</evidence>
<dbReference type="InterPro" id="IPR041793">
    <property type="entry name" value="MyoVII_FERM_C1"/>
</dbReference>
<feature type="domain" description="MyTH4" evidence="12">
    <location>
        <begin position="919"/>
        <end position="1130"/>
    </location>
</feature>
<proteinExistence type="inferred from homology"/>
<dbReference type="InterPro" id="IPR001609">
    <property type="entry name" value="Myosin_head_motor_dom-like"/>
</dbReference>
<feature type="domain" description="FERM" evidence="11">
    <location>
        <begin position="1780"/>
        <end position="2118"/>
    </location>
</feature>
<evidence type="ECO:0000313" key="15">
    <source>
        <dbReference type="Proteomes" id="UP001620626"/>
    </source>
</evidence>
<dbReference type="InterPro" id="IPR000299">
    <property type="entry name" value="FERM_domain"/>
</dbReference>
<comment type="caution">
    <text evidence="14">The sequence shown here is derived from an EMBL/GenBank/DDBJ whole genome shotgun (WGS) entry which is preliminary data.</text>
</comment>
<dbReference type="PROSITE" id="PS51016">
    <property type="entry name" value="MYTH4"/>
    <property type="match status" value="2"/>
</dbReference>
<evidence type="ECO:0000256" key="2">
    <source>
        <dbReference type="ARBA" id="ARBA00008314"/>
    </source>
</evidence>
<dbReference type="InterPro" id="IPR038185">
    <property type="entry name" value="MyTH4_dom_sf"/>
</dbReference>
<dbReference type="Pfam" id="PF21989">
    <property type="entry name" value="RA_2"/>
    <property type="match status" value="1"/>
</dbReference>
<dbReference type="PRINTS" id="PR00193">
    <property type="entry name" value="MYOSINHEAVY"/>
</dbReference>
<dbReference type="Gene3D" id="3.10.20.90">
    <property type="entry name" value="Phosphatidylinositol 3-kinase Catalytic Subunit, Chain A, domain 1"/>
    <property type="match status" value="1"/>
</dbReference>
<dbReference type="InterPro" id="IPR014352">
    <property type="entry name" value="FERM/acyl-CoA-bd_prot_sf"/>
</dbReference>
<evidence type="ECO:0000259" key="12">
    <source>
        <dbReference type="PROSITE" id="PS51016"/>
    </source>
</evidence>
<dbReference type="SUPFAM" id="SSF47031">
    <property type="entry name" value="Second domain of FERM"/>
    <property type="match status" value="2"/>
</dbReference>
<comment type="caution">
    <text evidence="10">Lacks conserved residue(s) required for the propagation of feature annotation.</text>
</comment>
<gene>
    <name evidence="14" type="ORF">niasHT_020937</name>
</gene>
<comment type="similarity">
    <text evidence="2 10">Belongs to the TRAFAC class myosin-kinesin ATPase superfamily. Myosin family.</text>
</comment>
<evidence type="ECO:0000259" key="11">
    <source>
        <dbReference type="PROSITE" id="PS50057"/>
    </source>
</evidence>
<dbReference type="EMBL" id="JBICBT010000786">
    <property type="protein sequence ID" value="KAL3100658.1"/>
    <property type="molecule type" value="Genomic_DNA"/>
</dbReference>
<dbReference type="SMART" id="SM00242">
    <property type="entry name" value="MYSc"/>
    <property type="match status" value="1"/>
</dbReference>
<evidence type="ECO:0000256" key="10">
    <source>
        <dbReference type="PROSITE-ProRule" id="PRU00782"/>
    </source>
</evidence>
<dbReference type="Gene3D" id="2.30.30.40">
    <property type="entry name" value="SH3 Domains"/>
    <property type="match status" value="1"/>
</dbReference>
<dbReference type="Gene3D" id="1.20.5.4820">
    <property type="match status" value="1"/>
</dbReference>
<dbReference type="InterPro" id="IPR019749">
    <property type="entry name" value="Band_41_domain"/>
</dbReference>
<dbReference type="InterPro" id="IPR051567">
    <property type="entry name" value="Unconventional_Myosin_ATPase"/>
</dbReference>
<keyword evidence="4" id="KW-0677">Repeat</keyword>
<dbReference type="PROSITE" id="PS50096">
    <property type="entry name" value="IQ"/>
    <property type="match status" value="1"/>
</dbReference>
<dbReference type="Proteomes" id="UP001620626">
    <property type="component" value="Unassembled WGS sequence"/>
</dbReference>
<dbReference type="Gene3D" id="3.40.850.10">
    <property type="entry name" value="Kinesin motor domain"/>
    <property type="match status" value="1"/>
</dbReference>
<reference evidence="14 15" key="1">
    <citation type="submission" date="2024-10" db="EMBL/GenBank/DDBJ databases">
        <authorList>
            <person name="Kim D."/>
        </authorList>
    </citation>
    <scope>NUCLEOTIDE SEQUENCE [LARGE SCALE GENOMIC DNA]</scope>
    <source>
        <strain evidence="14">BH-2024</strain>
    </source>
</reference>
<evidence type="ECO:0000259" key="13">
    <source>
        <dbReference type="PROSITE" id="PS51456"/>
    </source>
</evidence>
<dbReference type="InterPro" id="IPR035963">
    <property type="entry name" value="FERM_2"/>
</dbReference>
<dbReference type="Gene3D" id="1.10.10.820">
    <property type="match status" value="1"/>
</dbReference>
<dbReference type="PANTHER" id="PTHR22692">
    <property type="entry name" value="MYOSIN VII, XV"/>
    <property type="match status" value="1"/>
</dbReference>
<feature type="domain" description="Myosin motor" evidence="13">
    <location>
        <begin position="79"/>
        <end position="777"/>
    </location>
</feature>
<dbReference type="Pfam" id="PF00063">
    <property type="entry name" value="Myosin_head"/>
    <property type="match status" value="2"/>
</dbReference>
<feature type="domain" description="MyTH4" evidence="12">
    <location>
        <begin position="1613"/>
        <end position="1774"/>
    </location>
</feature>
<dbReference type="InterPro" id="IPR036961">
    <property type="entry name" value="Kinesin_motor_dom_sf"/>
</dbReference>
<dbReference type="InterPro" id="IPR002404">
    <property type="entry name" value="IRS_PTB"/>
</dbReference>
<dbReference type="InterPro" id="IPR000857">
    <property type="entry name" value="MyTH4_dom"/>
</dbReference>
<keyword evidence="9 10" id="KW-0009">Actin-binding</keyword>
<dbReference type="Gene3D" id="1.20.120.720">
    <property type="entry name" value="Myosin VI head, motor domain, U50 subdomain"/>
    <property type="match status" value="1"/>
</dbReference>
<evidence type="ECO:0000256" key="5">
    <source>
        <dbReference type="ARBA" id="ARBA00022741"/>
    </source>
</evidence>
<accession>A0ABD2KD80</accession>
<evidence type="ECO:0000256" key="8">
    <source>
        <dbReference type="ARBA" id="ARBA00023175"/>
    </source>
</evidence>
<evidence type="ECO:0000256" key="9">
    <source>
        <dbReference type="ARBA" id="ARBA00023203"/>
    </source>
</evidence>
<dbReference type="Pfam" id="PF00373">
    <property type="entry name" value="FERM_M"/>
    <property type="match status" value="1"/>
</dbReference>